<dbReference type="AlphaFoldDB" id="A0A5B8IZK0"/>
<keyword evidence="2" id="KW-1185">Reference proteome</keyword>
<gene>
    <name evidence="1" type="ORF">FPZ52_15440</name>
</gene>
<dbReference type="Proteomes" id="UP000318483">
    <property type="component" value="Plasmid unnamed3"/>
</dbReference>
<accession>A0A5B8IZK0</accession>
<organism evidence="1 2">
    <name type="scientific">Qingshengfaniella alkalisoli</name>
    <dbReference type="NCBI Taxonomy" id="2599296"/>
    <lineage>
        <taxon>Bacteria</taxon>
        <taxon>Pseudomonadati</taxon>
        <taxon>Pseudomonadota</taxon>
        <taxon>Alphaproteobacteria</taxon>
        <taxon>Rhodobacterales</taxon>
        <taxon>Paracoccaceae</taxon>
        <taxon>Qingshengfaniella</taxon>
    </lineage>
</organism>
<reference evidence="1 2" key="1">
    <citation type="submission" date="2019-07" db="EMBL/GenBank/DDBJ databases">
        <title>Litoreibacter alkalisoli sp. nov., isolated from saline-alkaline soil.</title>
        <authorList>
            <person name="Wang S."/>
            <person name="Xu L."/>
            <person name="Xing Y.-T."/>
            <person name="Sun J.-Q."/>
        </authorList>
    </citation>
    <scope>NUCLEOTIDE SEQUENCE [LARGE SCALE GENOMIC DNA]</scope>
    <source>
        <strain evidence="1 2">LN3S51</strain>
        <plasmid evidence="1 2">unnamed3</plasmid>
    </source>
</reference>
<evidence type="ECO:0000313" key="2">
    <source>
        <dbReference type="Proteomes" id="UP000318483"/>
    </source>
</evidence>
<sequence length="62" mass="6698">METLNGTVLLGDLNNGLNPIKITPYLSDVIEELTILLTIDIAREVQSIPACTDACTVNHGEM</sequence>
<dbReference type="EMBL" id="CP042264">
    <property type="protein sequence ID" value="QDY71104.1"/>
    <property type="molecule type" value="Genomic_DNA"/>
</dbReference>
<dbReference type="RefSeq" id="WP_146366520.1">
    <property type="nucleotide sequence ID" value="NZ_CP042264.1"/>
</dbReference>
<evidence type="ECO:0000313" key="1">
    <source>
        <dbReference type="EMBL" id="QDY71104.1"/>
    </source>
</evidence>
<name>A0A5B8IZK0_9RHOB</name>
<protein>
    <submittedName>
        <fullName evidence="1">Uncharacterized protein</fullName>
    </submittedName>
</protein>
<dbReference type="KEGG" id="lit:FPZ52_15440"/>
<keyword evidence="1" id="KW-0614">Plasmid</keyword>
<geneLocation type="plasmid" evidence="1 2">
    <name>unnamed3</name>
</geneLocation>
<proteinExistence type="predicted"/>